<dbReference type="PANTHER" id="PTHR31286:SF153">
    <property type="entry name" value="DUF4283 DOMAIN PROTEIN"/>
    <property type="match status" value="1"/>
</dbReference>
<dbReference type="EMBL" id="CM004388">
    <property type="protein sequence ID" value="OAY58700.1"/>
    <property type="molecule type" value="Genomic_DNA"/>
</dbReference>
<name>A0A2C9WI76_MANES</name>
<dbReference type="AlphaFoldDB" id="A0A2C9WI76"/>
<sequence>MRNTLSTLWRPGGPWSFNNALLVTKRLAQGDDPLSVDLNTADFWGQLHQLPYGYANTGVATLLGNFIGAFLSYDSAVQGGECRGYVHIRVAVNVRLSFKRSKKVRAGNGAELVVQFRYERLPTFSFMCGKLGHSDRIKNLKILNINRIQNNASLNLIA</sequence>
<organism evidence="2">
    <name type="scientific">Manihot esculenta</name>
    <name type="common">Cassava</name>
    <name type="synonym">Jatropha manihot</name>
    <dbReference type="NCBI Taxonomy" id="3983"/>
    <lineage>
        <taxon>Eukaryota</taxon>
        <taxon>Viridiplantae</taxon>
        <taxon>Streptophyta</taxon>
        <taxon>Embryophyta</taxon>
        <taxon>Tracheophyta</taxon>
        <taxon>Spermatophyta</taxon>
        <taxon>Magnoliopsida</taxon>
        <taxon>eudicotyledons</taxon>
        <taxon>Gunneridae</taxon>
        <taxon>Pentapetalae</taxon>
        <taxon>rosids</taxon>
        <taxon>fabids</taxon>
        <taxon>Malpighiales</taxon>
        <taxon>Euphorbiaceae</taxon>
        <taxon>Crotonoideae</taxon>
        <taxon>Manihoteae</taxon>
        <taxon>Manihot</taxon>
    </lineage>
</organism>
<dbReference type="Pfam" id="PF14392">
    <property type="entry name" value="zf-CCHC_4"/>
    <property type="match status" value="1"/>
</dbReference>
<protein>
    <recommendedName>
        <fullName evidence="1">Zinc knuckle CX2CX4HX4C domain-containing protein</fullName>
    </recommendedName>
</protein>
<proteinExistence type="predicted"/>
<dbReference type="PANTHER" id="PTHR31286">
    <property type="entry name" value="GLYCINE-RICH CELL WALL STRUCTURAL PROTEIN 1.8-LIKE"/>
    <property type="match status" value="1"/>
</dbReference>
<accession>A0A2C9WI76</accession>
<dbReference type="InterPro" id="IPR025836">
    <property type="entry name" value="Zn_knuckle_CX2CX4HX4C"/>
</dbReference>
<dbReference type="InterPro" id="IPR040256">
    <property type="entry name" value="At4g02000-like"/>
</dbReference>
<feature type="domain" description="Zinc knuckle CX2CX4HX4C" evidence="1">
    <location>
        <begin position="99"/>
        <end position="136"/>
    </location>
</feature>
<evidence type="ECO:0000313" key="2">
    <source>
        <dbReference type="EMBL" id="OAY58700.1"/>
    </source>
</evidence>
<evidence type="ECO:0000259" key="1">
    <source>
        <dbReference type="Pfam" id="PF14392"/>
    </source>
</evidence>
<reference evidence="2" key="1">
    <citation type="submission" date="2016-02" db="EMBL/GenBank/DDBJ databases">
        <title>WGS assembly of Manihot esculenta.</title>
        <authorList>
            <person name="Bredeson J.V."/>
            <person name="Prochnik S.E."/>
            <person name="Lyons J.B."/>
            <person name="Schmutz J."/>
            <person name="Grimwood J."/>
            <person name="Vrebalov J."/>
            <person name="Bart R.S."/>
            <person name="Amuge T."/>
            <person name="Ferguson M.E."/>
            <person name="Green R."/>
            <person name="Putnam N."/>
            <person name="Stites J."/>
            <person name="Rounsley S."/>
            <person name="Rokhsar D.S."/>
        </authorList>
    </citation>
    <scope>NUCLEOTIDE SEQUENCE [LARGE SCALE GENOMIC DNA]</scope>
    <source>
        <tissue evidence="2">Leaf</tissue>
    </source>
</reference>
<gene>
    <name evidence="2" type="ORF">MANES_02G200400</name>
</gene>